<proteinExistence type="predicted"/>
<evidence type="ECO:0000313" key="2">
    <source>
        <dbReference type="Proteomes" id="UP001060085"/>
    </source>
</evidence>
<reference evidence="2" key="1">
    <citation type="journal article" date="2023" name="Nat. Plants">
        <title>Single-cell RNA sequencing provides a high-resolution roadmap for understanding the multicellular compartmentation of specialized metabolism.</title>
        <authorList>
            <person name="Sun S."/>
            <person name="Shen X."/>
            <person name="Li Y."/>
            <person name="Li Y."/>
            <person name="Wang S."/>
            <person name="Li R."/>
            <person name="Zhang H."/>
            <person name="Shen G."/>
            <person name="Guo B."/>
            <person name="Wei J."/>
            <person name="Xu J."/>
            <person name="St-Pierre B."/>
            <person name="Chen S."/>
            <person name="Sun C."/>
        </authorList>
    </citation>
    <scope>NUCLEOTIDE SEQUENCE [LARGE SCALE GENOMIC DNA]</scope>
</reference>
<gene>
    <name evidence="1" type="ORF">M9H77_20180</name>
</gene>
<evidence type="ECO:0000313" key="1">
    <source>
        <dbReference type="EMBL" id="KAI5660857.1"/>
    </source>
</evidence>
<name>A0ACC0ALG5_CATRO</name>
<accession>A0ACC0ALG5</accession>
<dbReference type="EMBL" id="CM044705">
    <property type="protein sequence ID" value="KAI5660857.1"/>
    <property type="molecule type" value="Genomic_DNA"/>
</dbReference>
<dbReference type="Proteomes" id="UP001060085">
    <property type="component" value="Linkage Group LG05"/>
</dbReference>
<keyword evidence="2" id="KW-1185">Reference proteome</keyword>
<comment type="caution">
    <text evidence="1">The sequence shown here is derived from an EMBL/GenBank/DDBJ whole genome shotgun (WGS) entry which is preliminary data.</text>
</comment>
<protein>
    <submittedName>
        <fullName evidence="1">Uncharacterized protein</fullName>
    </submittedName>
</protein>
<organism evidence="1 2">
    <name type="scientific">Catharanthus roseus</name>
    <name type="common">Madagascar periwinkle</name>
    <name type="synonym">Vinca rosea</name>
    <dbReference type="NCBI Taxonomy" id="4058"/>
    <lineage>
        <taxon>Eukaryota</taxon>
        <taxon>Viridiplantae</taxon>
        <taxon>Streptophyta</taxon>
        <taxon>Embryophyta</taxon>
        <taxon>Tracheophyta</taxon>
        <taxon>Spermatophyta</taxon>
        <taxon>Magnoliopsida</taxon>
        <taxon>eudicotyledons</taxon>
        <taxon>Gunneridae</taxon>
        <taxon>Pentapetalae</taxon>
        <taxon>asterids</taxon>
        <taxon>lamiids</taxon>
        <taxon>Gentianales</taxon>
        <taxon>Apocynaceae</taxon>
        <taxon>Rauvolfioideae</taxon>
        <taxon>Vinceae</taxon>
        <taxon>Catharanthinae</taxon>
        <taxon>Catharanthus</taxon>
    </lineage>
</organism>
<sequence length="1212" mass="134294">MVSSIICQQAQGCSGSQLYEYEPSFLSSKRMKVAFAGHTEGHRGGDESSTESSLGFLETVLVSSSCCDYDEQVGSHPGREINCQSNGTNTEITQPCNANVSSYHDKGFATYTTPSYVTGWMYVNQDGQMCGPYIQEQLYEGLATGFLPEELHVYPILNGILINPVPLKYFRQFPDHVATGFTYLAATASGTKGLLDSSVSSTSELVANTQEFSTKSSYPNCGMQPCLNHYGSGSNYKVSSSGSTGTAMTPSIPLSGESSWLVADEKGEKHGPHSLAELYSWYHYGYLCDSLKVYHAEDKVEPFTLRSLINMWKLSEYGAVSTSDAKVEETDSSSNFLSDVSDELCSQLHSGIIKAARRVLLDEIVSNIILDFIALRKAHKHSKPEATYQSAETSSSNGKVAKSSNSMKDLIAHDCKDEVSNIVEDTFSTGKATRRSPMCMKSIGSFENYLEAYAVVCRMFYDSCMQVMWNAVFYDTIADYSSAWRKRKRWYNPNFAFETGILSKQHAEPVERIPDEVLDLYQESSASEVDFPPGFGVAQKALELSSQLPMGCFSPLEGRCLHENVLIPGNIEDETLETVLNDLHLSTNASFVQYFSKIVDKEVKRMIVAKANVRCGQVATDTNCMQGNLIEPDLPVDVSGSRMLSCNDVQMPSQTLELSHSPTFYKNKSSVTEFLSSVFSKLPLPSDDSRNEVIDKLQPVRFEDNIGASAALQTPILHPLKEDGCARVNWVAALTILRQKIHDIVLTALKPWFVDDISAGLLISSFSLTKFSNLDDHKGSTNARGNDGSLSQLQEHEERGSVSGFIAKHTYYRKKKLARRKNDIFGPISDSARIENVNLNLKKLVLDNCRNEVGNTAKFLVGDGSLSGEISCQVSRGNEVAVDVPSSRGKKASLFTNSKDLQKFVSNGSRKLKKREVQSSSCLEKTQNASRVVSLKRKQLVDDVEQSSSQKALKVAKSTIKQAASGQVTVQKKKTCKFRTVKSWPQSDGCARCSIIGWDWRSWSAKASPAERTRARGSSYLHTQNISAVGNVSQLSNFKGLSARTNRAKLRNLLAAAEGADLLKATQLKARKKRLRFQRSKIHDWGLVALEPIDAEDFVIEYVGELIRSRISDIREHHYEKMGIGSSYLFRLDDGYVVDATKRGGIARFINHSCEPNCYTKVISVEGQKKIFIYAKRHIAAGEEITYNYKFPLEEKKIPCNCGSRRCRGSLN</sequence>